<feature type="region of interest" description="Disordered" evidence="1">
    <location>
        <begin position="1"/>
        <end position="54"/>
    </location>
</feature>
<accession>A0A6J4U3G3</accession>
<name>A0A6J4U3G3_9BACT</name>
<proteinExistence type="predicted"/>
<evidence type="ECO:0000313" key="2">
    <source>
        <dbReference type="EMBL" id="CAA9539933.1"/>
    </source>
</evidence>
<gene>
    <name evidence="2" type="ORF">AVDCRST_MAG59-750</name>
</gene>
<organism evidence="2">
    <name type="scientific">uncultured Thermomicrobiales bacterium</name>
    <dbReference type="NCBI Taxonomy" id="1645740"/>
    <lineage>
        <taxon>Bacteria</taxon>
        <taxon>Pseudomonadati</taxon>
        <taxon>Thermomicrobiota</taxon>
        <taxon>Thermomicrobia</taxon>
        <taxon>Thermomicrobiales</taxon>
        <taxon>environmental samples</taxon>
    </lineage>
</organism>
<dbReference type="AlphaFoldDB" id="A0A6J4U3G3"/>
<dbReference type="EMBL" id="CADCWF010000036">
    <property type="protein sequence ID" value="CAA9539933.1"/>
    <property type="molecule type" value="Genomic_DNA"/>
</dbReference>
<protein>
    <submittedName>
        <fullName evidence="2">Uncharacterized protein</fullName>
    </submittedName>
</protein>
<feature type="compositionally biased region" description="Basic and acidic residues" evidence="1">
    <location>
        <begin position="17"/>
        <end position="27"/>
    </location>
</feature>
<reference evidence="2" key="1">
    <citation type="submission" date="2020-02" db="EMBL/GenBank/DDBJ databases">
        <authorList>
            <person name="Meier V. D."/>
        </authorList>
    </citation>
    <scope>NUCLEOTIDE SEQUENCE</scope>
    <source>
        <strain evidence="2">AVDCRST_MAG59</strain>
    </source>
</reference>
<sequence>MHQGQGRASCPGRPRRRDTAGGRKRPDPPVFAASPIVARSDENAASVGDPFLRS</sequence>
<evidence type="ECO:0000256" key="1">
    <source>
        <dbReference type="SAM" id="MobiDB-lite"/>
    </source>
</evidence>